<protein>
    <submittedName>
        <fullName evidence="5">Predicted protein</fullName>
    </submittedName>
</protein>
<dbReference type="AlphaFoldDB" id="D2V197"/>
<keyword evidence="3" id="KW-0732">Signal</keyword>
<dbReference type="Pfam" id="PF00089">
    <property type="entry name" value="Trypsin"/>
    <property type="match status" value="1"/>
</dbReference>
<dbReference type="PRINTS" id="PR00722">
    <property type="entry name" value="CHYMOTRYPSIN"/>
</dbReference>
<gene>
    <name evidence="5" type="ORF">NAEGRDRAFT_62807</name>
</gene>
<keyword evidence="1" id="KW-1015">Disulfide bond</keyword>
<dbReference type="OMA" id="YPCYDPA"/>
<dbReference type="InterPro" id="IPR051487">
    <property type="entry name" value="Ser/Thr_Proteases_Immune/Dev"/>
</dbReference>
<evidence type="ECO:0000256" key="3">
    <source>
        <dbReference type="SAM" id="SignalP"/>
    </source>
</evidence>
<dbReference type="InParanoid" id="D2V197"/>
<feature type="region of interest" description="Disordered" evidence="2">
    <location>
        <begin position="278"/>
        <end position="300"/>
    </location>
</feature>
<dbReference type="SMART" id="SM00020">
    <property type="entry name" value="Tryp_SPc"/>
    <property type="match status" value="1"/>
</dbReference>
<organism evidence="6">
    <name type="scientific">Naegleria gruberi</name>
    <name type="common">Amoeba</name>
    <dbReference type="NCBI Taxonomy" id="5762"/>
    <lineage>
        <taxon>Eukaryota</taxon>
        <taxon>Discoba</taxon>
        <taxon>Heterolobosea</taxon>
        <taxon>Tetramitia</taxon>
        <taxon>Eutetramitia</taxon>
        <taxon>Vahlkampfiidae</taxon>
        <taxon>Naegleria</taxon>
    </lineage>
</organism>
<reference evidence="5 6" key="1">
    <citation type="journal article" date="2010" name="Cell">
        <title>The genome of Naegleria gruberi illuminates early eukaryotic versatility.</title>
        <authorList>
            <person name="Fritz-Laylin L.K."/>
            <person name="Prochnik S.E."/>
            <person name="Ginger M.L."/>
            <person name="Dacks J.B."/>
            <person name="Carpenter M.L."/>
            <person name="Field M.C."/>
            <person name="Kuo A."/>
            <person name="Paredez A."/>
            <person name="Chapman J."/>
            <person name="Pham J."/>
            <person name="Shu S."/>
            <person name="Neupane R."/>
            <person name="Cipriano M."/>
            <person name="Mancuso J."/>
            <person name="Tu H."/>
            <person name="Salamov A."/>
            <person name="Lindquist E."/>
            <person name="Shapiro H."/>
            <person name="Lucas S."/>
            <person name="Grigoriev I.V."/>
            <person name="Cande W.Z."/>
            <person name="Fulton C."/>
            <person name="Rokhsar D.S."/>
            <person name="Dawson S.C."/>
        </authorList>
    </citation>
    <scope>NUCLEOTIDE SEQUENCE [LARGE SCALE GENOMIC DNA]</scope>
    <source>
        <strain evidence="5 6">NEG-M</strain>
    </source>
</reference>
<dbReference type="VEuPathDB" id="AmoebaDB:NAEGRDRAFT_62807"/>
<evidence type="ECO:0000259" key="4">
    <source>
        <dbReference type="PROSITE" id="PS50240"/>
    </source>
</evidence>
<dbReference type="InterPro" id="IPR018114">
    <property type="entry name" value="TRYPSIN_HIS"/>
</dbReference>
<evidence type="ECO:0000313" key="6">
    <source>
        <dbReference type="Proteomes" id="UP000006671"/>
    </source>
</evidence>
<dbReference type="RefSeq" id="XP_002682175.1">
    <property type="nucleotide sequence ID" value="XM_002682129.1"/>
</dbReference>
<proteinExistence type="predicted"/>
<evidence type="ECO:0000256" key="1">
    <source>
        <dbReference type="ARBA" id="ARBA00023157"/>
    </source>
</evidence>
<dbReference type="FunFam" id="2.40.10.10:FF:000068">
    <property type="entry name" value="transmembrane protease serine 2"/>
    <property type="match status" value="1"/>
</dbReference>
<dbReference type="STRING" id="5762.D2V197"/>
<dbReference type="GO" id="GO:0006508">
    <property type="term" value="P:proteolysis"/>
    <property type="evidence" value="ECO:0007669"/>
    <property type="project" value="InterPro"/>
</dbReference>
<feature type="compositionally biased region" description="Low complexity" evidence="2">
    <location>
        <begin position="289"/>
        <end position="300"/>
    </location>
</feature>
<name>D2V197_NAEGR</name>
<sequence>MKRIICSTLLLVILLTTTYIHCAIQLSGGSTASENEIPGVVSIQYQTDSNSVPSHFCGGSIINSRWFLTAAHCVKGIDLSKLIIFAGTSNNNCYKDTTGRCIVRTVSQVVAHPNFSVYTIENDIALVQVSQDFPITTQATKVKRFALEGNTVANQSPLTVAGWGATSSTTSNTNTLQKAQLTLQSASTCTQKQLSISAPTQMCVSGPNSQNIDLCSGDGGSPVFYTPSGATTPVLVGIISHGSSTCGNGANVGVSMNVTSYTSWIKGYTTDIEMNGGGGSVVTPPTPAPSNTNNVDSCTC</sequence>
<dbReference type="PROSITE" id="PS50240">
    <property type="entry name" value="TRYPSIN_DOM"/>
    <property type="match status" value="1"/>
</dbReference>
<dbReference type="InterPro" id="IPR001254">
    <property type="entry name" value="Trypsin_dom"/>
</dbReference>
<dbReference type="InterPro" id="IPR043504">
    <property type="entry name" value="Peptidase_S1_PA_chymotrypsin"/>
</dbReference>
<dbReference type="SUPFAM" id="SSF50494">
    <property type="entry name" value="Trypsin-like serine proteases"/>
    <property type="match status" value="1"/>
</dbReference>
<feature type="signal peptide" evidence="3">
    <location>
        <begin position="1"/>
        <end position="22"/>
    </location>
</feature>
<evidence type="ECO:0000313" key="5">
    <source>
        <dbReference type="EMBL" id="EFC49431.1"/>
    </source>
</evidence>
<feature type="domain" description="Peptidase S1" evidence="4">
    <location>
        <begin position="26"/>
        <end position="270"/>
    </location>
</feature>
<dbReference type="InterPro" id="IPR001314">
    <property type="entry name" value="Peptidase_S1A"/>
</dbReference>
<feature type="chain" id="PRO_5003037170" evidence="3">
    <location>
        <begin position="23"/>
        <end position="300"/>
    </location>
</feature>
<accession>D2V197</accession>
<evidence type="ECO:0000256" key="2">
    <source>
        <dbReference type="SAM" id="MobiDB-lite"/>
    </source>
</evidence>
<dbReference type="EMBL" id="GG738848">
    <property type="protein sequence ID" value="EFC49431.1"/>
    <property type="molecule type" value="Genomic_DNA"/>
</dbReference>
<dbReference type="eggNOG" id="KOG3627">
    <property type="taxonomic scope" value="Eukaryota"/>
</dbReference>
<dbReference type="Proteomes" id="UP000006671">
    <property type="component" value="Unassembled WGS sequence"/>
</dbReference>
<dbReference type="GeneID" id="8862589"/>
<dbReference type="Gene3D" id="2.40.10.10">
    <property type="entry name" value="Trypsin-like serine proteases"/>
    <property type="match status" value="1"/>
</dbReference>
<dbReference type="GO" id="GO:0004252">
    <property type="term" value="F:serine-type endopeptidase activity"/>
    <property type="evidence" value="ECO:0007669"/>
    <property type="project" value="InterPro"/>
</dbReference>
<dbReference type="KEGG" id="ngr:NAEGRDRAFT_62807"/>
<dbReference type="PANTHER" id="PTHR24256">
    <property type="entry name" value="TRYPTASE-RELATED"/>
    <property type="match status" value="1"/>
</dbReference>
<dbReference type="OrthoDB" id="546450at2759"/>
<keyword evidence="6" id="KW-1185">Reference proteome</keyword>
<dbReference type="CDD" id="cd00190">
    <property type="entry name" value="Tryp_SPc"/>
    <property type="match status" value="1"/>
</dbReference>
<dbReference type="InterPro" id="IPR009003">
    <property type="entry name" value="Peptidase_S1_PA"/>
</dbReference>
<dbReference type="PROSITE" id="PS00134">
    <property type="entry name" value="TRYPSIN_HIS"/>
    <property type="match status" value="1"/>
</dbReference>